<evidence type="ECO:0000256" key="4">
    <source>
        <dbReference type="PIRSR" id="PIRSR000858-1"/>
    </source>
</evidence>
<gene>
    <name evidence="5" type="ORF">H9826_07745</name>
</gene>
<feature type="active site" description="5-glutamyl coenzyme A thioester intermediate" evidence="4">
    <location>
        <position position="324"/>
    </location>
</feature>
<dbReference type="Gene3D" id="3.40.1080.10">
    <property type="entry name" value="Glutaconate Coenzyme A-transferase"/>
    <property type="match status" value="2"/>
</dbReference>
<comment type="caution">
    <text evidence="5">The sequence shown here is derived from an EMBL/GenBank/DDBJ whole genome shotgun (WGS) entry which is preliminary data.</text>
</comment>
<keyword evidence="2 3" id="KW-0808">Transferase</keyword>
<dbReference type="PANTHER" id="PTHR43293">
    <property type="entry name" value="ACETATE COA-TRANSFERASE YDIF"/>
    <property type="match status" value="1"/>
</dbReference>
<evidence type="ECO:0000313" key="5">
    <source>
        <dbReference type="EMBL" id="HIY73850.1"/>
    </source>
</evidence>
<dbReference type="Proteomes" id="UP000886824">
    <property type="component" value="Unassembled WGS sequence"/>
</dbReference>
<sequence>MGKAKIISPQEAAALLRDGDTFTTSGFVASGIPETLNKAVERRFLETGHPRDLTYVYASSQGNRDGRGGEHYAHKGLLKRFIAGHWATVPALAAMAMRNELEGYNLAQGALCHLFRDIAAHKPGTITQVGLGTFVDPRNGGGKLNSVTTEDLVELLTIRGKEYLFYPTFPIHVALLRGTYADEKGNVTMEKEIATLEATSVAQAVKNSGGVVVVQVEEVVRSGSLDPRLVKIPGIYVDYVVVAPPEDHQQSLDCSCNCALSGGLRAPDGENTHLSLSAKKVIGRRGALELMPDAVVNLGVGAPEYVAAVAAEEGIGEQMTLTVESGPVGGIPQGGLQFGSTLNADAILDQPYQFDFYDGGGLDLAYLGLAQCDQHGNINVSRFGPKIAGCGGFIDISQNTPRVCFCGTFTADGLKVRVQDGAVHIDQEGRSKKFLRQVEQVTFSGDMAVQNGQQVIYITERCVFRLKPDGLHLTEIATGIDLQRDILDQMEFEPVIEYKDGAVPLMDLRIFQDAPMGLGRD</sequence>
<accession>A0A9D1Z568</accession>
<dbReference type="EMBL" id="DXCX01000081">
    <property type="protein sequence ID" value="HIY73850.1"/>
    <property type="molecule type" value="Genomic_DNA"/>
</dbReference>
<organism evidence="5 6">
    <name type="scientific">Candidatus Intestinimonas merdavium</name>
    <dbReference type="NCBI Taxonomy" id="2838622"/>
    <lineage>
        <taxon>Bacteria</taxon>
        <taxon>Bacillati</taxon>
        <taxon>Bacillota</taxon>
        <taxon>Clostridia</taxon>
        <taxon>Eubacteriales</taxon>
        <taxon>Intestinimonas</taxon>
    </lineage>
</organism>
<dbReference type="InterPro" id="IPR037171">
    <property type="entry name" value="NagB/RpiA_transferase-like"/>
</dbReference>
<dbReference type="InterPro" id="IPR014388">
    <property type="entry name" value="3-oxoacid_CoA-transferase"/>
</dbReference>
<evidence type="ECO:0000256" key="2">
    <source>
        <dbReference type="ARBA" id="ARBA00022679"/>
    </source>
</evidence>
<proteinExistence type="inferred from homology"/>
<dbReference type="InterPro" id="IPR004165">
    <property type="entry name" value="CoA_trans_fam_I"/>
</dbReference>
<dbReference type="Pfam" id="PF01144">
    <property type="entry name" value="CoA_trans"/>
    <property type="match status" value="1"/>
</dbReference>
<dbReference type="SMART" id="SM00882">
    <property type="entry name" value="CoA_trans"/>
    <property type="match status" value="1"/>
</dbReference>
<dbReference type="SUPFAM" id="SSF100950">
    <property type="entry name" value="NagB/RpiA/CoA transferase-like"/>
    <property type="match status" value="2"/>
</dbReference>
<evidence type="ECO:0000256" key="3">
    <source>
        <dbReference type="PIRNR" id="PIRNR000858"/>
    </source>
</evidence>
<dbReference type="GO" id="GO:0046952">
    <property type="term" value="P:ketone body catabolic process"/>
    <property type="evidence" value="ECO:0007669"/>
    <property type="project" value="InterPro"/>
</dbReference>
<comment type="similarity">
    <text evidence="1 3">Belongs to the 3-oxoacid CoA-transferase family.</text>
</comment>
<dbReference type="AlphaFoldDB" id="A0A9D1Z568"/>
<dbReference type="PIRSF" id="PIRSF000858">
    <property type="entry name" value="SCOT-t"/>
    <property type="match status" value="1"/>
</dbReference>
<reference evidence="5" key="1">
    <citation type="journal article" date="2021" name="PeerJ">
        <title>Extensive microbial diversity within the chicken gut microbiome revealed by metagenomics and culture.</title>
        <authorList>
            <person name="Gilroy R."/>
            <person name="Ravi A."/>
            <person name="Getino M."/>
            <person name="Pursley I."/>
            <person name="Horton D.L."/>
            <person name="Alikhan N.F."/>
            <person name="Baker D."/>
            <person name="Gharbi K."/>
            <person name="Hall N."/>
            <person name="Watson M."/>
            <person name="Adriaenssens E.M."/>
            <person name="Foster-Nyarko E."/>
            <person name="Jarju S."/>
            <person name="Secka A."/>
            <person name="Antonio M."/>
            <person name="Oren A."/>
            <person name="Chaudhuri R.R."/>
            <person name="La Ragione R."/>
            <person name="Hildebrand F."/>
            <person name="Pallen M.J."/>
        </authorList>
    </citation>
    <scope>NUCLEOTIDE SEQUENCE</scope>
    <source>
        <strain evidence="5">CHK33-7979</strain>
    </source>
</reference>
<reference evidence="5" key="2">
    <citation type="submission" date="2021-04" db="EMBL/GenBank/DDBJ databases">
        <authorList>
            <person name="Gilroy R."/>
        </authorList>
    </citation>
    <scope>NUCLEOTIDE SEQUENCE</scope>
    <source>
        <strain evidence="5">CHK33-7979</strain>
    </source>
</reference>
<name>A0A9D1Z568_9FIRM</name>
<protein>
    <submittedName>
        <fullName evidence="5">Malonate decarboxylase subunit alpha</fullName>
    </submittedName>
</protein>
<dbReference type="PANTHER" id="PTHR43293:SF1">
    <property type="entry name" value="ACETATE COA-TRANSFERASE YDIF"/>
    <property type="match status" value="1"/>
</dbReference>
<evidence type="ECO:0000313" key="6">
    <source>
        <dbReference type="Proteomes" id="UP000886824"/>
    </source>
</evidence>
<dbReference type="GO" id="GO:0008410">
    <property type="term" value="F:CoA-transferase activity"/>
    <property type="evidence" value="ECO:0007669"/>
    <property type="project" value="InterPro"/>
</dbReference>
<evidence type="ECO:0000256" key="1">
    <source>
        <dbReference type="ARBA" id="ARBA00007154"/>
    </source>
</evidence>